<dbReference type="Proteomes" id="UP001202328">
    <property type="component" value="Unassembled WGS sequence"/>
</dbReference>
<evidence type="ECO:0000313" key="2">
    <source>
        <dbReference type="Proteomes" id="UP001202328"/>
    </source>
</evidence>
<name>A0AAD4TE68_9MAGN</name>
<reference evidence="1" key="1">
    <citation type="submission" date="2022-04" db="EMBL/GenBank/DDBJ databases">
        <title>A functionally conserved STORR gene fusion in Papaver species that diverged 16.8 million years ago.</title>
        <authorList>
            <person name="Catania T."/>
        </authorList>
    </citation>
    <scope>NUCLEOTIDE SEQUENCE</scope>
    <source>
        <strain evidence="1">S-188037</strain>
    </source>
</reference>
<sequence>LIHLNLSKQAVGKVWMKGLVEGISSVGRQLLPSLYSKAGSSIVGRQLFLSMDSKERTFTLFARTFFELNR</sequence>
<protein>
    <submittedName>
        <fullName evidence="1">Uncharacterized protein</fullName>
    </submittedName>
</protein>
<comment type="caution">
    <text evidence="1">The sequence shown here is derived from an EMBL/GenBank/DDBJ whole genome shotgun (WGS) entry which is preliminary data.</text>
</comment>
<feature type="non-terminal residue" evidence="1">
    <location>
        <position position="70"/>
    </location>
</feature>
<dbReference type="AlphaFoldDB" id="A0AAD4TE68"/>
<keyword evidence="2" id="KW-1185">Reference proteome</keyword>
<organism evidence="1 2">
    <name type="scientific">Papaver atlanticum</name>
    <dbReference type="NCBI Taxonomy" id="357466"/>
    <lineage>
        <taxon>Eukaryota</taxon>
        <taxon>Viridiplantae</taxon>
        <taxon>Streptophyta</taxon>
        <taxon>Embryophyta</taxon>
        <taxon>Tracheophyta</taxon>
        <taxon>Spermatophyta</taxon>
        <taxon>Magnoliopsida</taxon>
        <taxon>Ranunculales</taxon>
        <taxon>Papaveraceae</taxon>
        <taxon>Papaveroideae</taxon>
        <taxon>Papaver</taxon>
    </lineage>
</organism>
<proteinExistence type="predicted"/>
<dbReference type="EMBL" id="JAJJMB010002072">
    <property type="protein sequence ID" value="KAI3953072.1"/>
    <property type="molecule type" value="Genomic_DNA"/>
</dbReference>
<evidence type="ECO:0000313" key="1">
    <source>
        <dbReference type="EMBL" id="KAI3953072.1"/>
    </source>
</evidence>
<gene>
    <name evidence="1" type="ORF">MKW98_020267</name>
</gene>
<accession>A0AAD4TE68</accession>